<dbReference type="SFLD" id="SFLDS00029">
    <property type="entry name" value="Radical_SAM"/>
    <property type="match status" value="1"/>
</dbReference>
<reference evidence="8 9" key="1">
    <citation type="submission" date="2016-07" db="EMBL/GenBank/DDBJ databases">
        <title>Draft genome of Scalindua rubra, obtained from a brine-seawater interface in the Red Sea, sheds light on salt adaptation in anammox bacteria.</title>
        <authorList>
            <person name="Speth D.R."/>
            <person name="Lagkouvardos I."/>
            <person name="Wang Y."/>
            <person name="Qian P.-Y."/>
            <person name="Dutilh B.E."/>
            <person name="Jetten M.S."/>
        </authorList>
    </citation>
    <scope>NUCLEOTIDE SEQUENCE [LARGE SCALE GENOMIC DNA]</scope>
    <source>
        <strain evidence="8">BSI-1</strain>
    </source>
</reference>
<evidence type="ECO:0000256" key="1">
    <source>
        <dbReference type="ARBA" id="ARBA00022485"/>
    </source>
</evidence>
<dbReference type="PANTHER" id="PTHR30352">
    <property type="entry name" value="PYRUVATE FORMATE-LYASE-ACTIVATING ENZYME"/>
    <property type="match status" value="1"/>
</dbReference>
<keyword evidence="1" id="KW-0004">4Fe-4S</keyword>
<evidence type="ECO:0000313" key="9">
    <source>
        <dbReference type="Proteomes" id="UP000094056"/>
    </source>
</evidence>
<evidence type="ECO:0000259" key="7">
    <source>
        <dbReference type="Pfam" id="PF04055"/>
    </source>
</evidence>
<evidence type="ECO:0000256" key="5">
    <source>
        <dbReference type="ARBA" id="ARBA00023014"/>
    </source>
</evidence>
<dbReference type="PIRSF" id="PIRSF004869">
    <property type="entry name" value="PflX_prd"/>
    <property type="match status" value="1"/>
</dbReference>
<comment type="caution">
    <text evidence="8">The sequence shown here is derived from an EMBL/GenBank/DDBJ whole genome shotgun (WGS) entry which is preliminary data.</text>
</comment>
<accession>A0A1E3X6G8</accession>
<dbReference type="GO" id="GO:0003824">
    <property type="term" value="F:catalytic activity"/>
    <property type="evidence" value="ECO:0007669"/>
    <property type="project" value="InterPro"/>
</dbReference>
<dbReference type="PANTHER" id="PTHR30352:SF22">
    <property type="entry name" value="PYRUVATE FORMATE-LYASE ACTIVATING ENZYME HOMOLOG"/>
    <property type="match status" value="1"/>
</dbReference>
<feature type="binding site" evidence="6">
    <location>
        <position position="151"/>
    </location>
    <ligand>
        <name>[4Fe-4S] cluster</name>
        <dbReference type="ChEBI" id="CHEBI:49883"/>
        <note>4Fe-4S-S-AdoMet</note>
    </ligand>
</feature>
<proteinExistence type="predicted"/>
<keyword evidence="3 6" id="KW-0479">Metal-binding</keyword>
<dbReference type="GO" id="GO:0051539">
    <property type="term" value="F:4 iron, 4 sulfur cluster binding"/>
    <property type="evidence" value="ECO:0007669"/>
    <property type="project" value="UniProtKB-KW"/>
</dbReference>
<keyword evidence="2 6" id="KW-0949">S-adenosyl-L-methionine</keyword>
<dbReference type="Pfam" id="PF04055">
    <property type="entry name" value="Radical_SAM"/>
    <property type="match status" value="1"/>
</dbReference>
<evidence type="ECO:0000256" key="4">
    <source>
        <dbReference type="ARBA" id="ARBA00023004"/>
    </source>
</evidence>
<dbReference type="GO" id="GO:0046872">
    <property type="term" value="F:metal ion binding"/>
    <property type="evidence" value="ECO:0007669"/>
    <property type="project" value="UniProtKB-KW"/>
</dbReference>
<feature type="binding site" evidence="6">
    <location>
        <position position="154"/>
    </location>
    <ligand>
        <name>[4Fe-4S] cluster</name>
        <dbReference type="ChEBI" id="CHEBI:49883"/>
        <note>4Fe-4S-S-AdoMet</note>
    </ligand>
</feature>
<feature type="domain" description="Radical SAM core" evidence="7">
    <location>
        <begin position="143"/>
        <end position="309"/>
    </location>
</feature>
<keyword evidence="4 6" id="KW-0408">Iron</keyword>
<feature type="binding site" evidence="6">
    <location>
        <position position="147"/>
    </location>
    <ligand>
        <name>[4Fe-4S] cluster</name>
        <dbReference type="ChEBI" id="CHEBI:49883"/>
        <note>4Fe-4S-S-AdoMet</note>
    </ligand>
</feature>
<dbReference type="EMBL" id="MAYW01000133">
    <property type="protein sequence ID" value="ODS31228.1"/>
    <property type="molecule type" value="Genomic_DNA"/>
</dbReference>
<dbReference type="Gene3D" id="3.20.20.70">
    <property type="entry name" value="Aldolase class I"/>
    <property type="match status" value="1"/>
</dbReference>
<evidence type="ECO:0000313" key="8">
    <source>
        <dbReference type="EMBL" id="ODS31228.1"/>
    </source>
</evidence>
<name>A0A1E3X6G8_9BACT</name>
<dbReference type="InterPro" id="IPR013785">
    <property type="entry name" value="Aldolase_TIM"/>
</dbReference>
<evidence type="ECO:0000256" key="6">
    <source>
        <dbReference type="PIRSR" id="PIRSR004869-50"/>
    </source>
</evidence>
<dbReference type="InterPro" id="IPR058240">
    <property type="entry name" value="rSAM_sf"/>
</dbReference>
<dbReference type="InterPro" id="IPR016431">
    <property type="entry name" value="Pyrv-formate_lyase-activ_prd"/>
</dbReference>
<evidence type="ECO:0000256" key="2">
    <source>
        <dbReference type="ARBA" id="ARBA00022691"/>
    </source>
</evidence>
<dbReference type="PATRIC" id="fig|1872076.5.peg.4344"/>
<evidence type="ECO:0000256" key="3">
    <source>
        <dbReference type="ARBA" id="ARBA00022723"/>
    </source>
</evidence>
<gene>
    <name evidence="8" type="ORF">SCARUB_03649</name>
</gene>
<dbReference type="Proteomes" id="UP000094056">
    <property type="component" value="Unassembled WGS sequence"/>
</dbReference>
<dbReference type="SUPFAM" id="SSF102114">
    <property type="entry name" value="Radical SAM enzymes"/>
    <property type="match status" value="1"/>
</dbReference>
<keyword evidence="5 6" id="KW-0411">Iron-sulfur</keyword>
<comment type="cofactor">
    <cofactor evidence="6">
        <name>[4Fe-4S] cluster</name>
        <dbReference type="ChEBI" id="CHEBI:49883"/>
    </cofactor>
    <text evidence="6">Binds 1 [4Fe-4S] cluster. The cluster is coordinated with 3 cysteines and an exchangeable S-adenosyl-L-methionine.</text>
</comment>
<dbReference type="InterPro" id="IPR034457">
    <property type="entry name" value="Organic_radical-activating"/>
</dbReference>
<sequence length="367" mass="41444">MSKCENCKKESILISKTIGFCVDCIRGNFDEVWPSIKETHSEIRRVFNLPTEPPKDISGTPCNICVNECRIPEGGVGYCGIRYKKEGKLHGGYPHDGNVTWYHDPLPTNCVGDWVCPGGTNSGYPEYSHCKGPEYGYKNLAVFYNSCSFNCLFCQNWHYREQTLSRRSVTAQELANSVDEYTSCICYFGGDPTPQLPHAIKASKLALEKRNGKILRICWETNGTMNKKYLKQMADLSLISGGCIKFDIKAWSECVNMALCGITNQRTIENFEYLATRINERPEPPFLIASTLLVPGYVDIQEVRNIARFIASLNKEVPYSLLAFHPNFYMNDLPTTSKKHAFECKRVAEDEGLKNVKIGNVHLLSIN</sequence>
<dbReference type="CDD" id="cd01335">
    <property type="entry name" value="Radical_SAM"/>
    <property type="match status" value="1"/>
</dbReference>
<dbReference type="InterPro" id="IPR007197">
    <property type="entry name" value="rSAM"/>
</dbReference>
<organism evidence="8 9">
    <name type="scientific">Candidatus Scalindua rubra</name>
    <dbReference type="NCBI Taxonomy" id="1872076"/>
    <lineage>
        <taxon>Bacteria</taxon>
        <taxon>Pseudomonadati</taxon>
        <taxon>Planctomycetota</taxon>
        <taxon>Candidatus Brocadiia</taxon>
        <taxon>Candidatus Brocadiales</taxon>
        <taxon>Candidatus Scalinduaceae</taxon>
        <taxon>Candidatus Scalindua</taxon>
    </lineage>
</organism>
<dbReference type="AlphaFoldDB" id="A0A1E3X6G8"/>
<protein>
    <recommendedName>
        <fullName evidence="7">Radical SAM core domain-containing protein</fullName>
    </recommendedName>
</protein>